<evidence type="ECO:0000256" key="2">
    <source>
        <dbReference type="ARBA" id="ARBA00022832"/>
    </source>
</evidence>
<sequence>MRGTLLEHLVNHAKERPKAAALRVKRLGIWQKTSWEDLLDRVLSLAGGLAAMGLKEGEVLAILGHNAPEWVEAELAAQALGALPMGIYADAMPEEVGYFLEFTGARGIVVSDEEQLDKVYPHLHLVDFVLVWEEAGMSRHFGGKVRRFSEALGDRRVGEEAMGKRRPEETALLAPTSGTTGRSKLAMLSHANLLAGHRALAQALGFQKGAWVFSYLPLPWIGEQMLTVVQSLVEGSTVHFPEDPTTLREDLKEVQPDFFLAPPRLWEDMASLIQSRMADADFLKAFFYRVGMGALLEGANREFRGEKVGLWLDLKRALFYPLIARPLRARLGLAACRIAVTGGAPLGPEVFTFFRALGLDIRQVYGQSETAAATTAHTTGDAPPETVGPPLPGTEVRLSEEGEIQVRGPQVFQGYFRQEAATRESFTQDGFFRTGDAGFFDERGHLVILGRVKEVGALLDGTRFAPQFLENRLKYSPYIREAVVLGHGRPFVTALVELDPENVQNWARKRGIPFTTYLSLTERPEVRALIAEEIRMVNQTLPEKLRIRRFAILPKELHPDDEEVTRTRKVRRQVVEARYAAAIQALYGEGGRVEVTLPIRYLEGEGRLEAVLEVQEV</sequence>
<keyword evidence="1 5" id="KW-0436">Ligase</keyword>
<name>A0A0N1IUF3_THEAQ</name>
<dbReference type="RefSeq" id="WP_053768198.1">
    <property type="nucleotide sequence ID" value="NZ_LHCI01000106.1"/>
</dbReference>
<keyword evidence="2" id="KW-0276">Fatty acid metabolism</keyword>
<evidence type="ECO:0000313" key="5">
    <source>
        <dbReference type="EMBL" id="KOX90690.1"/>
    </source>
</evidence>
<dbReference type="GO" id="GO:0004467">
    <property type="term" value="F:long-chain fatty acid-CoA ligase activity"/>
    <property type="evidence" value="ECO:0007669"/>
    <property type="project" value="UniProtKB-EC"/>
</dbReference>
<protein>
    <submittedName>
        <fullName evidence="5">Long-chain-fatty-acid--CoA ligase FadD15</fullName>
        <ecNumber evidence="5">6.2.1.3</ecNumber>
    </submittedName>
</protein>
<evidence type="ECO:0000313" key="6">
    <source>
        <dbReference type="Proteomes" id="UP000037685"/>
    </source>
</evidence>
<dbReference type="PROSITE" id="PS00455">
    <property type="entry name" value="AMP_BINDING"/>
    <property type="match status" value="1"/>
</dbReference>
<dbReference type="InterPro" id="IPR020845">
    <property type="entry name" value="AMP-binding_CS"/>
</dbReference>
<dbReference type="EMBL" id="LHCI01000106">
    <property type="protein sequence ID" value="KOX90690.1"/>
    <property type="molecule type" value="Genomic_DNA"/>
</dbReference>
<evidence type="ECO:0000259" key="4">
    <source>
        <dbReference type="Pfam" id="PF00501"/>
    </source>
</evidence>
<evidence type="ECO:0000256" key="1">
    <source>
        <dbReference type="ARBA" id="ARBA00022598"/>
    </source>
</evidence>
<keyword evidence="3" id="KW-0443">Lipid metabolism</keyword>
<evidence type="ECO:0000256" key="3">
    <source>
        <dbReference type="ARBA" id="ARBA00023098"/>
    </source>
</evidence>
<proteinExistence type="predicted"/>
<feature type="domain" description="AMP-dependent synthetase/ligase" evidence="4">
    <location>
        <begin position="11"/>
        <end position="416"/>
    </location>
</feature>
<reference evidence="5 6" key="1">
    <citation type="submission" date="2015-07" db="EMBL/GenBank/DDBJ databases">
        <authorList>
            <person name="Noorani M."/>
        </authorList>
    </citation>
    <scope>NUCLEOTIDE SEQUENCE [LARGE SCALE GENOMIC DNA]</scope>
    <source>
        <strain evidence="6">ATCC 25104 / DSM 625 / JCM 10724 / NBRC 103206 / NCIMB 11243 / YT-1</strain>
    </source>
</reference>
<gene>
    <name evidence="5" type="ORF">BVI061214_01884</name>
</gene>
<dbReference type="Pfam" id="PF23562">
    <property type="entry name" value="AMP-binding_C_3"/>
    <property type="match status" value="1"/>
</dbReference>
<dbReference type="SUPFAM" id="SSF56801">
    <property type="entry name" value="Acetyl-CoA synthetase-like"/>
    <property type="match status" value="1"/>
</dbReference>
<dbReference type="Proteomes" id="UP000037685">
    <property type="component" value="Unassembled WGS sequence"/>
</dbReference>
<dbReference type="PANTHER" id="PTHR43272:SF32">
    <property type="entry name" value="AMP-DEPENDENT SYNTHETASE_LIGASE DOMAIN-CONTAINING PROTEIN"/>
    <property type="match status" value="1"/>
</dbReference>
<accession>A0A0N1IUF3</accession>
<dbReference type="EC" id="6.2.1.3" evidence="5"/>
<dbReference type="GO" id="GO:0016020">
    <property type="term" value="C:membrane"/>
    <property type="evidence" value="ECO:0007669"/>
    <property type="project" value="TreeGrafter"/>
</dbReference>
<dbReference type="PANTHER" id="PTHR43272">
    <property type="entry name" value="LONG-CHAIN-FATTY-ACID--COA LIGASE"/>
    <property type="match status" value="1"/>
</dbReference>
<dbReference type="AlphaFoldDB" id="A0A0N1IUF3"/>
<organism evidence="5 6">
    <name type="scientific">Thermus aquaticus</name>
    <dbReference type="NCBI Taxonomy" id="271"/>
    <lineage>
        <taxon>Bacteria</taxon>
        <taxon>Thermotogati</taxon>
        <taxon>Deinococcota</taxon>
        <taxon>Deinococci</taxon>
        <taxon>Thermales</taxon>
        <taxon>Thermaceae</taxon>
        <taxon>Thermus</taxon>
    </lineage>
</organism>
<dbReference type="PATRIC" id="fig|271.14.peg.1957"/>
<comment type="caution">
    <text evidence="5">The sequence shown here is derived from an EMBL/GenBank/DDBJ whole genome shotgun (WGS) entry which is preliminary data.</text>
</comment>
<dbReference type="Gene3D" id="3.40.50.12780">
    <property type="entry name" value="N-terminal domain of ligase-like"/>
    <property type="match status" value="1"/>
</dbReference>
<dbReference type="Pfam" id="PF00501">
    <property type="entry name" value="AMP-binding"/>
    <property type="match status" value="1"/>
</dbReference>
<dbReference type="InterPro" id="IPR042099">
    <property type="entry name" value="ANL_N_sf"/>
</dbReference>
<dbReference type="InterPro" id="IPR000873">
    <property type="entry name" value="AMP-dep_synth/lig_dom"/>
</dbReference>